<dbReference type="InterPro" id="IPR007321">
    <property type="entry name" value="Transposase_28"/>
</dbReference>
<dbReference type="PANTHER" id="PTHR31099:SF49">
    <property type="entry name" value="MYOSIN HEAVY CHAIN-LIKE PROTEIN"/>
    <property type="match status" value="1"/>
</dbReference>
<evidence type="ECO:0000259" key="1">
    <source>
        <dbReference type="Pfam" id="PF04195"/>
    </source>
</evidence>
<dbReference type="Proteomes" id="UP001151760">
    <property type="component" value="Unassembled WGS sequence"/>
</dbReference>
<dbReference type="PANTHER" id="PTHR31099">
    <property type="entry name" value="OS06G0165300 PROTEIN"/>
    <property type="match status" value="1"/>
</dbReference>
<evidence type="ECO:0000313" key="2">
    <source>
        <dbReference type="EMBL" id="GJS65155.1"/>
    </source>
</evidence>
<reference evidence="2" key="2">
    <citation type="submission" date="2022-01" db="EMBL/GenBank/DDBJ databases">
        <authorList>
            <person name="Yamashiro T."/>
            <person name="Shiraishi A."/>
            <person name="Satake H."/>
            <person name="Nakayama K."/>
        </authorList>
    </citation>
    <scope>NUCLEOTIDE SEQUENCE</scope>
</reference>
<keyword evidence="3" id="KW-1185">Reference proteome</keyword>
<reference evidence="2" key="1">
    <citation type="journal article" date="2022" name="Int. J. Mol. Sci.">
        <title>Draft Genome of Tanacetum Coccineum: Genomic Comparison of Closely Related Tanacetum-Family Plants.</title>
        <authorList>
            <person name="Yamashiro T."/>
            <person name="Shiraishi A."/>
            <person name="Nakayama K."/>
            <person name="Satake H."/>
        </authorList>
    </citation>
    <scope>NUCLEOTIDE SEQUENCE</scope>
</reference>
<feature type="domain" description="Transposase (putative) gypsy type" evidence="1">
    <location>
        <begin position="85"/>
        <end position="132"/>
    </location>
</feature>
<comment type="caution">
    <text evidence="2">The sequence shown here is derived from an EMBL/GenBank/DDBJ whole genome shotgun (WGS) entry which is preliminary data.</text>
</comment>
<sequence>FRRRPTTKGVGLRMADSHTGNHPKDGFTPLEIIQRLLVVIWRRSYSGFEREAFEPERMDVKVILPKKSHTVLDAPLGYIGLYTHHFSLSNLRLPIPLFKCEVLNYFKVHISHFNPFGMVKLTTFAVMGSAYVPKALLKPITHLGNWKDSFFFIENKIIPSDYLELLLGENKLDKQSFKDKDPILYLAGLKTTWKHSPKRHVIYHRGQEMDFRSFMLEGVDGEFNFLPAEGVSKGQNSPSAKSVNNDALVIGDIPLSSVYPLNIVENVADSDDHSYGVDEQTLGGLSLPPYLEASKKLKILSKRKVASGVPRKALPPKVQKVSARASKVAGEAYTPLDVDGDSNIHEFPSAKELRDATDCHWVVAYFTPPSWKQQLRERSIEQLCDIYDKAYMRQAVLDNVLNNRTRELIFALHKAKTSYDAIRARELDKDMAYAKLERKCNEALQDLDKNPLISDMRVEIKVFLKQDRAAIVSKVIPDTAMKLVRSDDLEVDAMKEPYVLEKMSGYRPSSKEENDQAGDALENALYPFLAEYVVNPYASLEQLLSKKPPSL</sequence>
<dbReference type="EMBL" id="BQNB010009557">
    <property type="protein sequence ID" value="GJS65155.1"/>
    <property type="molecule type" value="Genomic_DNA"/>
</dbReference>
<accession>A0ABQ4XJV0</accession>
<feature type="non-terminal residue" evidence="2">
    <location>
        <position position="1"/>
    </location>
</feature>
<name>A0ABQ4XJV0_9ASTR</name>
<dbReference type="Pfam" id="PF04195">
    <property type="entry name" value="Transposase_28"/>
    <property type="match status" value="1"/>
</dbReference>
<protein>
    <recommendedName>
        <fullName evidence="1">Transposase (putative) gypsy type domain-containing protein</fullName>
    </recommendedName>
</protein>
<proteinExistence type="predicted"/>
<organism evidence="2 3">
    <name type="scientific">Tanacetum coccineum</name>
    <dbReference type="NCBI Taxonomy" id="301880"/>
    <lineage>
        <taxon>Eukaryota</taxon>
        <taxon>Viridiplantae</taxon>
        <taxon>Streptophyta</taxon>
        <taxon>Embryophyta</taxon>
        <taxon>Tracheophyta</taxon>
        <taxon>Spermatophyta</taxon>
        <taxon>Magnoliopsida</taxon>
        <taxon>eudicotyledons</taxon>
        <taxon>Gunneridae</taxon>
        <taxon>Pentapetalae</taxon>
        <taxon>asterids</taxon>
        <taxon>campanulids</taxon>
        <taxon>Asterales</taxon>
        <taxon>Asteraceae</taxon>
        <taxon>Asteroideae</taxon>
        <taxon>Anthemideae</taxon>
        <taxon>Anthemidinae</taxon>
        <taxon>Tanacetum</taxon>
    </lineage>
</organism>
<gene>
    <name evidence="2" type="ORF">Tco_0679719</name>
</gene>
<evidence type="ECO:0000313" key="3">
    <source>
        <dbReference type="Proteomes" id="UP001151760"/>
    </source>
</evidence>